<evidence type="ECO:0000313" key="2">
    <source>
        <dbReference type="Proteomes" id="UP000184480"/>
    </source>
</evidence>
<gene>
    <name evidence="1" type="ORF">SAMN05444362_102353</name>
</gene>
<organism evidence="1 2">
    <name type="scientific">Dysgonomonas macrotermitis</name>
    <dbReference type="NCBI Taxonomy" id="1346286"/>
    <lineage>
        <taxon>Bacteria</taxon>
        <taxon>Pseudomonadati</taxon>
        <taxon>Bacteroidota</taxon>
        <taxon>Bacteroidia</taxon>
        <taxon>Bacteroidales</taxon>
        <taxon>Dysgonomonadaceae</taxon>
        <taxon>Dysgonomonas</taxon>
    </lineage>
</organism>
<accession>A0A1M4WYF4</accession>
<dbReference type="EMBL" id="FQUC01000002">
    <property type="protein sequence ID" value="SHE86230.1"/>
    <property type="molecule type" value="Genomic_DNA"/>
</dbReference>
<sequence length="392" mass="46223">MFDNHGFILRRDFSSTLVPRRAFVASFKRAKREPVFTNLDLLDSHSGHAVSCTCSCCCADRSVKVNSSLNRSERGFSIGSRSRVAIKNAANSMFFRSKKKEYLRFITFTFPSIPGTFDSKVQEDKYLHNLFKKFLDNERKNYGLTEWLWTNERQSGERLEKHEQSAREVLHYHCIFEYKDRINYYLVNLRFLRLLHRNGFNILSSYSQNIKKTDVRYSGLKRTCQAIAKGDYDYLIQDTERMYLRDELGIKRFVFLSPVDFEKIRYSSLDIGRVSAYISKYISKASDKIYCRRWGSSQGLVLKKEQLEAFAIDLCGTEVVDEDTGEIVPVIDKLKFFNFMIAGDDSTEIIKFRVSAFDQEGEDFYYIPPNWRNWRKYSIFFEKIKEYFGYEI</sequence>
<reference evidence="2" key="1">
    <citation type="submission" date="2016-11" db="EMBL/GenBank/DDBJ databases">
        <authorList>
            <person name="Varghese N."/>
            <person name="Submissions S."/>
        </authorList>
    </citation>
    <scope>NUCLEOTIDE SEQUENCE [LARGE SCALE GENOMIC DNA]</scope>
    <source>
        <strain evidence="2">DSM 27370</strain>
    </source>
</reference>
<name>A0A1M4WYF4_9BACT</name>
<evidence type="ECO:0000313" key="1">
    <source>
        <dbReference type="EMBL" id="SHE86230.1"/>
    </source>
</evidence>
<protein>
    <submittedName>
        <fullName evidence="1">Uncharacterized protein</fullName>
    </submittedName>
</protein>
<keyword evidence="2" id="KW-1185">Reference proteome</keyword>
<dbReference type="STRING" id="1346286.SAMN05444362_102353"/>
<dbReference type="Proteomes" id="UP000184480">
    <property type="component" value="Unassembled WGS sequence"/>
</dbReference>
<proteinExistence type="predicted"/>
<dbReference type="AlphaFoldDB" id="A0A1M4WYF4"/>